<dbReference type="InterPro" id="IPR019775">
    <property type="entry name" value="WD40_repeat_CS"/>
</dbReference>
<dbReference type="SUPFAM" id="SSF50978">
    <property type="entry name" value="WD40 repeat-like"/>
    <property type="match status" value="1"/>
</dbReference>
<reference evidence="7" key="1">
    <citation type="submission" date="2017-07" db="EMBL/GenBank/DDBJ databases">
        <title>Taro Niue Genome Assembly and Annotation.</title>
        <authorList>
            <person name="Atibalentja N."/>
            <person name="Keating K."/>
            <person name="Fields C.J."/>
        </authorList>
    </citation>
    <scope>NUCLEOTIDE SEQUENCE</scope>
    <source>
        <strain evidence="7">Niue_2</strain>
        <tissue evidence="7">Leaf</tissue>
    </source>
</reference>
<dbReference type="InterPro" id="IPR001680">
    <property type="entry name" value="WD40_rpt"/>
</dbReference>
<keyword evidence="1 3" id="KW-0853">WD repeat</keyword>
<dbReference type="PANTHER" id="PTHR44489:SF1">
    <property type="entry name" value="ZINC FINGER CCCH DOMAIN-CONTAINING PROTEIN 63"/>
    <property type="match status" value="1"/>
</dbReference>
<dbReference type="EMBL" id="NMUH01000250">
    <property type="protein sequence ID" value="MQL75393.1"/>
    <property type="molecule type" value="Genomic_DNA"/>
</dbReference>
<dbReference type="Pfam" id="PF00400">
    <property type="entry name" value="WD40"/>
    <property type="match status" value="3"/>
</dbReference>
<dbReference type="Gene3D" id="2.130.10.10">
    <property type="entry name" value="YVTN repeat-like/Quinoprotein amine dehydrogenase"/>
    <property type="match status" value="2"/>
</dbReference>
<feature type="region of interest" description="Disordered" evidence="5">
    <location>
        <begin position="219"/>
        <end position="370"/>
    </location>
</feature>
<keyword evidence="2" id="KW-0677">Repeat</keyword>
<evidence type="ECO:0000256" key="4">
    <source>
        <dbReference type="PROSITE-ProRule" id="PRU00723"/>
    </source>
</evidence>
<evidence type="ECO:0000259" key="6">
    <source>
        <dbReference type="PROSITE" id="PS50103"/>
    </source>
</evidence>
<dbReference type="OrthoDB" id="59941at2759"/>
<evidence type="ECO:0000256" key="2">
    <source>
        <dbReference type="ARBA" id="ARBA00022737"/>
    </source>
</evidence>
<keyword evidence="8" id="KW-1185">Reference proteome</keyword>
<name>A0A843U1D3_COLES</name>
<evidence type="ECO:0000313" key="8">
    <source>
        <dbReference type="Proteomes" id="UP000652761"/>
    </source>
</evidence>
<dbReference type="PROSITE" id="PS50103">
    <property type="entry name" value="ZF_C3H1"/>
    <property type="match status" value="1"/>
</dbReference>
<evidence type="ECO:0000256" key="5">
    <source>
        <dbReference type="SAM" id="MobiDB-lite"/>
    </source>
</evidence>
<dbReference type="PROSITE" id="PS00678">
    <property type="entry name" value="WD_REPEATS_1"/>
    <property type="match status" value="1"/>
</dbReference>
<evidence type="ECO:0000313" key="7">
    <source>
        <dbReference type="EMBL" id="MQL75393.1"/>
    </source>
</evidence>
<evidence type="ECO:0000256" key="3">
    <source>
        <dbReference type="PROSITE-ProRule" id="PRU00221"/>
    </source>
</evidence>
<feature type="zinc finger region" description="C3H1-type" evidence="4">
    <location>
        <begin position="34"/>
        <end position="60"/>
    </location>
</feature>
<gene>
    <name evidence="7" type="ORF">Taro_007785</name>
</gene>
<feature type="domain" description="C3H1-type" evidence="6">
    <location>
        <begin position="34"/>
        <end position="60"/>
    </location>
</feature>
<comment type="caution">
    <text evidence="7">The sequence shown here is derived from an EMBL/GenBank/DDBJ whole genome shotgun (WGS) entry which is preliminary data.</text>
</comment>
<feature type="compositionally biased region" description="Gly residues" evidence="5">
    <location>
        <begin position="240"/>
        <end position="249"/>
    </location>
</feature>
<protein>
    <recommendedName>
        <fullName evidence="6">C3H1-type domain-containing protein</fullName>
    </recommendedName>
</protein>
<evidence type="ECO:0000256" key="1">
    <source>
        <dbReference type="ARBA" id="ARBA00022574"/>
    </source>
</evidence>
<keyword evidence="4" id="KW-0479">Metal-binding</keyword>
<organism evidence="7 8">
    <name type="scientific">Colocasia esculenta</name>
    <name type="common">Wild taro</name>
    <name type="synonym">Arum esculentum</name>
    <dbReference type="NCBI Taxonomy" id="4460"/>
    <lineage>
        <taxon>Eukaryota</taxon>
        <taxon>Viridiplantae</taxon>
        <taxon>Streptophyta</taxon>
        <taxon>Embryophyta</taxon>
        <taxon>Tracheophyta</taxon>
        <taxon>Spermatophyta</taxon>
        <taxon>Magnoliopsida</taxon>
        <taxon>Liliopsida</taxon>
        <taxon>Araceae</taxon>
        <taxon>Aroideae</taxon>
        <taxon>Colocasieae</taxon>
        <taxon>Colocasia</taxon>
    </lineage>
</organism>
<accession>A0A843U1D3</accession>
<sequence>MAPLAVQRAGRRHLRPSEVAAAAAAARSRLRVFKMAPPVCIFWLRGQCTRRPCHFLHQQDPRRPPSFFAMAQVGNQRTQPRQKNVWSRPHSFAEDAALSSPPGNGDDRRTILLNGGIKNKSATWVRGDDNPSPLVRPAPDLVVDGNAGRGVGQILDREGVSRPQCLLPPPPPYYESWRRCLRQKEEELVVGDCGNQDLFSHPSSLLARDDLKDTEILDEKNASGKKGPPLTPASPATGLGIDGDAGGGSNCRKRKIAPPAAGVDKDGDASYKKGRPASPATHAQINGDVGSIEDQSLATSGGGPPAPPASGVDMDGDASHQKGRPASPATNAQINGDVGGIEDQSLVTLGGGPPAPPAGGDGSNEDTNVASLGGPSPSFCLLTILEGHQQAITGIVIHPHVSSKLFSGCCDGTIRIWDAITWQCVQVIDLGVPIASLISECRFVFAGARSGVYGCHVQTGARIIISGSARQVRSLEMSDNTLFAGVEDGTVLAWKASIADGCCLFGPATAMLGHTSAVVSLVVGKKRLYSGSVDCTIRAWDLGTLQCNFTVPGHTDAVTAVLCWDEFLLSGSLDGTVRVWGCAAEGIGSGLVEIYRHQEQHGVLVLAAMEDPAGMPVLMCSLVGDGVRLYDLPSFNGRGMIRSKGEVTAIHVGSKGGLFFTGDAAGELRTWRWLSPPEHQNPCIEACWSSKKFVPFLLFLCAVLQNLTYILSSAIAFEMEVFFQPPDCVSTRI</sequence>
<feature type="repeat" description="WD" evidence="3">
    <location>
        <begin position="551"/>
        <end position="580"/>
    </location>
</feature>
<dbReference type="InterPro" id="IPR000571">
    <property type="entry name" value="Znf_CCCH"/>
</dbReference>
<feature type="repeat" description="WD" evidence="3">
    <location>
        <begin position="511"/>
        <end position="550"/>
    </location>
</feature>
<dbReference type="InterPro" id="IPR015943">
    <property type="entry name" value="WD40/YVTN_repeat-like_dom_sf"/>
</dbReference>
<proteinExistence type="predicted"/>
<dbReference type="PROSITE" id="PS50082">
    <property type="entry name" value="WD_REPEATS_2"/>
    <property type="match status" value="3"/>
</dbReference>
<dbReference type="InterPro" id="IPR044715">
    <property type="entry name" value="WDR86-like"/>
</dbReference>
<keyword evidence="4" id="KW-0862">Zinc</keyword>
<dbReference type="PANTHER" id="PTHR44489">
    <property type="match status" value="1"/>
</dbReference>
<feature type="repeat" description="WD" evidence="3">
    <location>
        <begin position="385"/>
        <end position="427"/>
    </location>
</feature>
<dbReference type="AlphaFoldDB" id="A0A843U1D3"/>
<dbReference type="GO" id="GO:0008270">
    <property type="term" value="F:zinc ion binding"/>
    <property type="evidence" value="ECO:0007669"/>
    <property type="project" value="UniProtKB-KW"/>
</dbReference>
<dbReference type="SMART" id="SM00320">
    <property type="entry name" value="WD40"/>
    <property type="match status" value="5"/>
</dbReference>
<dbReference type="InterPro" id="IPR020472">
    <property type="entry name" value="WD40_PAC1"/>
</dbReference>
<dbReference type="PRINTS" id="PR00320">
    <property type="entry name" value="GPROTEINBRPT"/>
</dbReference>
<dbReference type="Proteomes" id="UP000652761">
    <property type="component" value="Unassembled WGS sequence"/>
</dbReference>
<dbReference type="PROSITE" id="PS50294">
    <property type="entry name" value="WD_REPEATS_REGION"/>
    <property type="match status" value="2"/>
</dbReference>
<keyword evidence="4" id="KW-0863">Zinc-finger</keyword>
<dbReference type="InterPro" id="IPR036322">
    <property type="entry name" value="WD40_repeat_dom_sf"/>
</dbReference>